<dbReference type="Proteomes" id="UP000460412">
    <property type="component" value="Unassembled WGS sequence"/>
</dbReference>
<evidence type="ECO:0000313" key="2">
    <source>
        <dbReference type="Proteomes" id="UP000460412"/>
    </source>
</evidence>
<organism evidence="1 2">
    <name type="scientific">Sporofaciens musculi</name>
    <dbReference type="NCBI Taxonomy" id="2681861"/>
    <lineage>
        <taxon>Bacteria</taxon>
        <taxon>Bacillati</taxon>
        <taxon>Bacillota</taxon>
        <taxon>Clostridia</taxon>
        <taxon>Lachnospirales</taxon>
        <taxon>Lachnospiraceae</taxon>
        <taxon>Sporofaciens</taxon>
    </lineage>
</organism>
<reference evidence="1 2" key="1">
    <citation type="submission" date="2019-12" db="EMBL/GenBank/DDBJ databases">
        <title>Sporaefaciens musculi gen. nov., sp. nov., a novel bacterium isolated from the caecum of an obese mouse.</title>
        <authorList>
            <person name="Rasmussen T.S."/>
            <person name="Streidl T."/>
            <person name="Hitch T.C.A."/>
            <person name="Wortmann E."/>
            <person name="Deptula P."/>
            <person name="Hansen M."/>
            <person name="Nielsen D.S."/>
            <person name="Clavel T."/>
            <person name="Vogensen F.K."/>
        </authorList>
    </citation>
    <scope>NUCLEOTIDE SEQUENCE [LARGE SCALE GENOMIC DNA]</scope>
    <source>
        <strain evidence="1 2">WCA-9-b2</strain>
    </source>
</reference>
<name>A0A7X3MIY3_9FIRM</name>
<dbReference type="EMBL" id="WUQX01000001">
    <property type="protein sequence ID" value="MXP77256.1"/>
    <property type="molecule type" value="Genomic_DNA"/>
</dbReference>
<evidence type="ECO:0000313" key="1">
    <source>
        <dbReference type="EMBL" id="MXP77256.1"/>
    </source>
</evidence>
<dbReference type="AlphaFoldDB" id="A0A7X3MIY3"/>
<proteinExistence type="predicted"/>
<comment type="caution">
    <text evidence="1">The sequence shown here is derived from an EMBL/GenBank/DDBJ whole genome shotgun (WGS) entry which is preliminary data.</text>
</comment>
<keyword evidence="2" id="KW-1185">Reference proteome</keyword>
<sequence length="117" mass="13751">MKIGDVVKSKRTGKLYKIVEEEIDKIKGYTCEPVKREDSRYYFRESEIDVVTNKNSMMTLDEAIKHCEDKIDCNDCGMQHKQLAKWLRELKAFRESGSVKRCILHLSRNGYVVKKMD</sequence>
<accession>A0A7X3MIY3</accession>
<gene>
    <name evidence="1" type="ORF">GN277_18295</name>
</gene>
<dbReference type="RefSeq" id="WP_159752433.1">
    <property type="nucleotide sequence ID" value="NZ_WUQX01000001.1"/>
</dbReference>
<protein>
    <submittedName>
        <fullName evidence="1">Uncharacterized protein</fullName>
    </submittedName>
</protein>